<dbReference type="AlphaFoldDB" id="A0A069SNY6"/>
<reference evidence="3 4" key="1">
    <citation type="submission" date="2014-04" db="EMBL/GenBank/DDBJ databases">
        <authorList>
            <person name="Sears C."/>
            <person name="Carroll K."/>
            <person name="Sack B.R."/>
            <person name="Qadri F."/>
            <person name="Myers L.L."/>
            <person name="Chung G.-T."/>
            <person name="Escheverria P."/>
            <person name="Fraser C.M."/>
            <person name="Sadzewicz L."/>
            <person name="Shefchek K.A."/>
            <person name="Tallon L."/>
            <person name="Das S.P."/>
            <person name="Daugherty S."/>
            <person name="Mongodin E.F."/>
        </authorList>
    </citation>
    <scope>NUCLEOTIDE SEQUENCE [LARGE SCALE GENOMIC DNA]</scope>
    <source>
        <strain evidence="3 4">3975 RP4</strain>
    </source>
</reference>
<gene>
    <name evidence="3" type="ORF">M099_0671</name>
</gene>
<sequence length="190" mass="22191">MNSKKRAWFVLGITIIINILCQEYFFTEQFINFNPGRHNILYSAPYFVIGGLLYLYRKEIHNWMNIIGGWMLLFCLVLNIGYFLLPISDLLGHSLFPLLIVFTAYHMYALGSDKKWLHNKIIDFLSGISMEIYLCHMVMFRVVERLHLENYISDSNLNYVVTSVLTICLAICFAYCVQRGLDKLLLKKIA</sequence>
<feature type="transmembrane region" description="Helical" evidence="1">
    <location>
        <begin position="159"/>
        <end position="177"/>
    </location>
</feature>
<feature type="transmembrane region" description="Helical" evidence="1">
    <location>
        <begin position="63"/>
        <end position="84"/>
    </location>
</feature>
<comment type="caution">
    <text evidence="3">The sequence shown here is derived from an EMBL/GenBank/DDBJ whole genome shotgun (WGS) entry which is preliminary data.</text>
</comment>
<feature type="domain" description="Acyltransferase 3" evidence="2">
    <location>
        <begin position="2"/>
        <end position="174"/>
    </location>
</feature>
<evidence type="ECO:0000313" key="4">
    <source>
        <dbReference type="Proteomes" id="UP000027661"/>
    </source>
</evidence>
<keyword evidence="1" id="KW-0812">Transmembrane</keyword>
<feature type="transmembrane region" description="Helical" evidence="1">
    <location>
        <begin position="7"/>
        <end position="27"/>
    </location>
</feature>
<dbReference type="Proteomes" id="UP000027661">
    <property type="component" value="Unassembled WGS sequence"/>
</dbReference>
<keyword evidence="1" id="KW-0472">Membrane</keyword>
<dbReference type="GO" id="GO:0016747">
    <property type="term" value="F:acyltransferase activity, transferring groups other than amino-acyl groups"/>
    <property type="evidence" value="ECO:0007669"/>
    <property type="project" value="InterPro"/>
</dbReference>
<feature type="transmembrane region" description="Helical" evidence="1">
    <location>
        <begin position="90"/>
        <end position="109"/>
    </location>
</feature>
<feature type="transmembrane region" description="Helical" evidence="1">
    <location>
        <begin position="39"/>
        <end position="56"/>
    </location>
</feature>
<keyword evidence="1" id="KW-1133">Transmembrane helix</keyword>
<dbReference type="PATRIC" id="fig|1339352.3.peg.644"/>
<evidence type="ECO:0000313" key="3">
    <source>
        <dbReference type="EMBL" id="KDS55940.1"/>
    </source>
</evidence>
<proteinExistence type="predicted"/>
<feature type="transmembrane region" description="Helical" evidence="1">
    <location>
        <begin position="121"/>
        <end position="139"/>
    </location>
</feature>
<dbReference type="RefSeq" id="WP_258973736.1">
    <property type="nucleotide sequence ID" value="NZ_JNHM01000011.1"/>
</dbReference>
<keyword evidence="3" id="KW-0012">Acyltransferase</keyword>
<dbReference type="Pfam" id="PF01757">
    <property type="entry name" value="Acyl_transf_3"/>
    <property type="match status" value="1"/>
</dbReference>
<organism evidence="3 4">
    <name type="scientific">Phocaeicola vulgatus str. 3975 RP4</name>
    <dbReference type="NCBI Taxonomy" id="1339352"/>
    <lineage>
        <taxon>Bacteria</taxon>
        <taxon>Pseudomonadati</taxon>
        <taxon>Bacteroidota</taxon>
        <taxon>Bacteroidia</taxon>
        <taxon>Bacteroidales</taxon>
        <taxon>Bacteroidaceae</taxon>
        <taxon>Phocaeicola</taxon>
    </lineage>
</organism>
<name>A0A069SNY6_PHOVU</name>
<evidence type="ECO:0000259" key="2">
    <source>
        <dbReference type="Pfam" id="PF01757"/>
    </source>
</evidence>
<dbReference type="InterPro" id="IPR002656">
    <property type="entry name" value="Acyl_transf_3_dom"/>
</dbReference>
<protein>
    <submittedName>
        <fullName evidence="3">Acyltransferase family protein</fullName>
    </submittedName>
</protein>
<evidence type="ECO:0000256" key="1">
    <source>
        <dbReference type="SAM" id="Phobius"/>
    </source>
</evidence>
<dbReference type="EMBL" id="JNHM01000011">
    <property type="protein sequence ID" value="KDS55940.1"/>
    <property type="molecule type" value="Genomic_DNA"/>
</dbReference>
<keyword evidence="3" id="KW-0808">Transferase</keyword>
<accession>A0A069SNY6</accession>